<dbReference type="CDD" id="cd14424">
    <property type="entry name" value="CUE_Cue1p_like"/>
    <property type="match status" value="1"/>
</dbReference>
<feature type="region of interest" description="Disordered" evidence="1">
    <location>
        <begin position="99"/>
        <end position="127"/>
    </location>
</feature>
<keyword evidence="2" id="KW-0472">Membrane</keyword>
<reference evidence="4" key="1">
    <citation type="journal article" date="2021" name="New Phytol.">
        <title>Evolutionary innovations through gain and loss of genes in the ectomycorrhizal Boletales.</title>
        <authorList>
            <person name="Wu G."/>
            <person name="Miyauchi S."/>
            <person name="Morin E."/>
            <person name="Kuo A."/>
            <person name="Drula E."/>
            <person name="Varga T."/>
            <person name="Kohler A."/>
            <person name="Feng B."/>
            <person name="Cao Y."/>
            <person name="Lipzen A."/>
            <person name="Daum C."/>
            <person name="Hundley H."/>
            <person name="Pangilinan J."/>
            <person name="Johnson J."/>
            <person name="Barry K."/>
            <person name="LaButti K."/>
            <person name="Ng V."/>
            <person name="Ahrendt S."/>
            <person name="Min B."/>
            <person name="Choi I.G."/>
            <person name="Park H."/>
            <person name="Plett J.M."/>
            <person name="Magnuson J."/>
            <person name="Spatafora J.W."/>
            <person name="Nagy L.G."/>
            <person name="Henrissat B."/>
            <person name="Grigoriev I.V."/>
            <person name="Yang Z.L."/>
            <person name="Xu J."/>
            <person name="Martin F.M."/>
        </authorList>
    </citation>
    <scope>NUCLEOTIDE SEQUENCE</scope>
    <source>
        <strain evidence="4">KKN 215</strain>
    </source>
</reference>
<evidence type="ECO:0000256" key="2">
    <source>
        <dbReference type="SAM" id="Phobius"/>
    </source>
</evidence>
<dbReference type="OrthoDB" id="3824970at2759"/>
<evidence type="ECO:0000313" key="4">
    <source>
        <dbReference type="EMBL" id="KAH8079069.1"/>
    </source>
</evidence>
<keyword evidence="2" id="KW-0812">Transmembrane</keyword>
<dbReference type="Gene3D" id="1.10.8.10">
    <property type="entry name" value="DNA helicase RuvA subunit, C-terminal domain"/>
    <property type="match status" value="1"/>
</dbReference>
<dbReference type="InterPro" id="IPR003892">
    <property type="entry name" value="CUE"/>
</dbReference>
<organism evidence="4 5">
    <name type="scientific">Cristinia sonorae</name>
    <dbReference type="NCBI Taxonomy" id="1940300"/>
    <lineage>
        <taxon>Eukaryota</taxon>
        <taxon>Fungi</taxon>
        <taxon>Dikarya</taxon>
        <taxon>Basidiomycota</taxon>
        <taxon>Agaricomycotina</taxon>
        <taxon>Agaricomycetes</taxon>
        <taxon>Agaricomycetidae</taxon>
        <taxon>Agaricales</taxon>
        <taxon>Pleurotineae</taxon>
        <taxon>Stephanosporaceae</taxon>
        <taxon>Cristinia</taxon>
    </lineage>
</organism>
<sequence length="202" mass="21849">MGEVVNVIVAFAVIVIIVRWATTSKDGAPSQPSTSSILGFRPKNITTEMVDTIHTMFPDIPTDNIRYDLLRTGNVQVTTNKLLERGFLPAPPPAYYTVYPRTEQPANPTPRATQPQQAAAASSSKKTESLISRYHLEERLASSTGIAASPEVAGGKSVWEESAAKREASLRERKAQMILAARQRLLAQQKAEQDAAAAGSSS</sequence>
<dbReference type="SMART" id="SM00546">
    <property type="entry name" value="CUE"/>
    <property type="match status" value="1"/>
</dbReference>
<gene>
    <name evidence="4" type="ORF">BXZ70DRAFT_1050921</name>
</gene>
<comment type="caution">
    <text evidence="4">The sequence shown here is derived from an EMBL/GenBank/DDBJ whole genome shotgun (WGS) entry which is preliminary data.</text>
</comment>
<feature type="compositionally biased region" description="Low complexity" evidence="1">
    <location>
        <begin position="104"/>
        <end position="121"/>
    </location>
</feature>
<dbReference type="AlphaFoldDB" id="A0A8K0XK45"/>
<evidence type="ECO:0000259" key="3">
    <source>
        <dbReference type="PROSITE" id="PS51140"/>
    </source>
</evidence>
<proteinExistence type="predicted"/>
<feature type="transmembrane region" description="Helical" evidence="2">
    <location>
        <begin position="6"/>
        <end position="22"/>
    </location>
</feature>
<feature type="domain" description="CUE" evidence="3">
    <location>
        <begin position="45"/>
        <end position="87"/>
    </location>
</feature>
<keyword evidence="5" id="KW-1185">Reference proteome</keyword>
<dbReference type="Pfam" id="PF02845">
    <property type="entry name" value="CUE"/>
    <property type="match status" value="1"/>
</dbReference>
<evidence type="ECO:0000313" key="5">
    <source>
        <dbReference type="Proteomes" id="UP000813824"/>
    </source>
</evidence>
<dbReference type="GO" id="GO:0043130">
    <property type="term" value="F:ubiquitin binding"/>
    <property type="evidence" value="ECO:0007669"/>
    <property type="project" value="InterPro"/>
</dbReference>
<accession>A0A8K0XK45</accession>
<dbReference type="PROSITE" id="PS51140">
    <property type="entry name" value="CUE"/>
    <property type="match status" value="1"/>
</dbReference>
<dbReference type="Proteomes" id="UP000813824">
    <property type="component" value="Unassembled WGS sequence"/>
</dbReference>
<dbReference type="EMBL" id="JAEVFJ010000057">
    <property type="protein sequence ID" value="KAH8079069.1"/>
    <property type="molecule type" value="Genomic_DNA"/>
</dbReference>
<protein>
    <recommendedName>
        <fullName evidence="3">CUE domain-containing protein</fullName>
    </recommendedName>
</protein>
<evidence type="ECO:0000256" key="1">
    <source>
        <dbReference type="SAM" id="MobiDB-lite"/>
    </source>
</evidence>
<keyword evidence="2" id="KW-1133">Transmembrane helix</keyword>
<name>A0A8K0XK45_9AGAR</name>